<dbReference type="GO" id="GO:0002225">
    <property type="term" value="P:positive regulation of antimicrobial peptide production"/>
    <property type="evidence" value="ECO:0007669"/>
    <property type="project" value="UniProtKB-ARBA"/>
</dbReference>
<dbReference type="Gene3D" id="1.25.40.20">
    <property type="entry name" value="Ankyrin repeat-containing domain"/>
    <property type="match status" value="1"/>
</dbReference>
<dbReference type="Proteomes" id="UP000053268">
    <property type="component" value="Unassembled WGS sequence"/>
</dbReference>
<gene>
    <name evidence="6" type="primary">LOC106115910</name>
    <name evidence="4" type="ORF">RR46_02773</name>
</gene>
<dbReference type="PROSITE" id="PS50297">
    <property type="entry name" value="ANK_REP_REGION"/>
    <property type="match status" value="1"/>
</dbReference>
<dbReference type="InterPro" id="IPR032397">
    <property type="entry name" value="RHD_dimer"/>
</dbReference>
<dbReference type="STRING" id="66420.A0A194QHC6"/>
<keyword evidence="5" id="KW-1185">Reference proteome</keyword>
<feature type="repeat" description="ANK" evidence="1">
    <location>
        <begin position="698"/>
        <end position="730"/>
    </location>
</feature>
<evidence type="ECO:0000259" key="3">
    <source>
        <dbReference type="PROSITE" id="PS50254"/>
    </source>
</evidence>
<dbReference type="SUPFAM" id="SSF48403">
    <property type="entry name" value="Ankyrin repeat"/>
    <property type="match status" value="1"/>
</dbReference>
<dbReference type="GO" id="GO:0000978">
    <property type="term" value="F:RNA polymerase II cis-regulatory region sequence-specific DNA binding"/>
    <property type="evidence" value="ECO:0007669"/>
    <property type="project" value="TreeGrafter"/>
</dbReference>
<dbReference type="Gene3D" id="2.60.40.10">
    <property type="entry name" value="Immunoglobulins"/>
    <property type="match status" value="1"/>
</dbReference>
<reference evidence="6" key="2">
    <citation type="submission" date="2025-04" db="UniProtKB">
        <authorList>
            <consortium name="RefSeq"/>
        </authorList>
    </citation>
    <scope>IDENTIFICATION</scope>
</reference>
<dbReference type="Pfam" id="PF12796">
    <property type="entry name" value="Ank_2"/>
    <property type="match status" value="1"/>
</dbReference>
<keyword evidence="1" id="KW-0040">ANK repeat</keyword>
<evidence type="ECO:0000313" key="6">
    <source>
        <dbReference type="RefSeq" id="XP_013165008.1"/>
    </source>
</evidence>
<dbReference type="SUPFAM" id="SSF49417">
    <property type="entry name" value="p53-like transcription factors"/>
    <property type="match status" value="1"/>
</dbReference>
<feature type="repeat" description="ANK" evidence="1">
    <location>
        <begin position="628"/>
        <end position="660"/>
    </location>
</feature>
<dbReference type="GO" id="GO:0035206">
    <property type="term" value="P:regulation of hemocyte proliferation"/>
    <property type="evidence" value="ECO:0007669"/>
    <property type="project" value="UniProtKB-ARBA"/>
</dbReference>
<dbReference type="GO" id="GO:0008063">
    <property type="term" value="P:Toll signaling pathway"/>
    <property type="evidence" value="ECO:0007669"/>
    <property type="project" value="UniProtKB-ARBA"/>
</dbReference>
<reference evidence="4 5" key="1">
    <citation type="journal article" date="2015" name="Nat. Commun.">
        <title>Outbred genome sequencing and CRISPR/Cas9 gene editing in butterflies.</title>
        <authorList>
            <person name="Li X."/>
            <person name="Fan D."/>
            <person name="Zhang W."/>
            <person name="Liu G."/>
            <person name="Zhang L."/>
            <person name="Zhao L."/>
            <person name="Fang X."/>
            <person name="Chen L."/>
            <person name="Dong Y."/>
            <person name="Chen Y."/>
            <person name="Ding Y."/>
            <person name="Zhao R."/>
            <person name="Feng M."/>
            <person name="Zhu Y."/>
            <person name="Feng Y."/>
            <person name="Jiang X."/>
            <person name="Zhu D."/>
            <person name="Xiang H."/>
            <person name="Feng X."/>
            <person name="Li S."/>
            <person name="Wang J."/>
            <person name="Zhang G."/>
            <person name="Kronforst M.R."/>
            <person name="Wang W."/>
        </authorList>
    </citation>
    <scope>NUCLEOTIDE SEQUENCE [LARGE SCALE GENOMIC DNA]</scope>
    <source>
        <strain evidence="4">Ya'a_city_454_Px</strain>
        <tissue evidence="4">Whole body</tissue>
    </source>
</reference>
<organism evidence="4 5">
    <name type="scientific">Papilio xuthus</name>
    <name type="common">Asian swallowtail butterfly</name>
    <dbReference type="NCBI Taxonomy" id="66420"/>
    <lineage>
        <taxon>Eukaryota</taxon>
        <taxon>Metazoa</taxon>
        <taxon>Ecdysozoa</taxon>
        <taxon>Arthropoda</taxon>
        <taxon>Hexapoda</taxon>
        <taxon>Insecta</taxon>
        <taxon>Pterygota</taxon>
        <taxon>Neoptera</taxon>
        <taxon>Endopterygota</taxon>
        <taxon>Lepidoptera</taxon>
        <taxon>Glossata</taxon>
        <taxon>Ditrysia</taxon>
        <taxon>Papilionoidea</taxon>
        <taxon>Papilionidae</taxon>
        <taxon>Papilioninae</taxon>
        <taxon>Papilio</taxon>
    </lineage>
</organism>
<dbReference type="SUPFAM" id="SSF47986">
    <property type="entry name" value="DEATH domain"/>
    <property type="match status" value="1"/>
</dbReference>
<accession>A0A194QHC6</accession>
<feature type="domain" description="RHD" evidence="3">
    <location>
        <begin position="54"/>
        <end position="235"/>
    </location>
</feature>
<dbReference type="Proteomes" id="UP000694872">
    <property type="component" value="Unplaced"/>
</dbReference>
<dbReference type="Gene3D" id="2.60.40.340">
    <property type="entry name" value="Rel homology domain (RHD), DNA-binding domain"/>
    <property type="match status" value="1"/>
</dbReference>
<dbReference type="GO" id="GO:0005654">
    <property type="term" value="C:nucleoplasm"/>
    <property type="evidence" value="ECO:0007669"/>
    <property type="project" value="UniProtKB-ARBA"/>
</dbReference>
<dbReference type="SUPFAM" id="SSF81296">
    <property type="entry name" value="E set domains"/>
    <property type="match status" value="1"/>
</dbReference>
<sequence>MSASEPDISESSNLESPSPHSDSPYSSPSQQVPQLANFLTVLTCGDNKFNYDAGKKPFLRIIEQPQNHFRFRYKSEMVGTHGSLLGKSYALNKTKTHPTVELVNYSGQARVRCRLAQHNNSDEHPHRLLEDDQDRDVSATVPEHGSYKVGFPGMGIIHTAKKDVANLLYKKYENKKKSSQDESSSNMLRLHCENIAKNINLNIVRLKFSAHDFNTDEEICSPVFSEPIHNMKSAATNDLKICRMSRCIGRPKGGDDVIILVEKVNKKNIKIRFYELDKNGVECWSAEGHFLQNDVHHQYAIVFRTPPYRYTDITSEVQVMIELMRPSDGRTSEPKEFTYKPKYVNTISKKRKANSSYSSIGSSGGSLNSLSDLPVPIQMMNQKNDISHDEVMKDLSTFNIPVSQVSEAPVSNEMLLGEAMFDLSSITPNSGMTQFNVCPMLGQPNIPEPPVLQLNSSEIDRLLKHNSNITAEEKKQFCEADWTDYFKSYSDSVPDMMSGMEFIRLVPDSARANISGPVSPKPIKTEEEDVKYNIENTKNNEYSAYYKSEDGLEVKKLVTELCDMIKNKTAHKKQLVRAKLERLFEMRLSNGDTFLHMMLSSNQPSLEYIVKLIDSVKLTHLLNKTNNYGQSVLHLAVTHDLPKLVTFLVSKGCNPMIEDNEGNNVVHYAVICQSCLEPLLDVINTNRITCDINAYNNEKQTALHLAAIYGSAESTRVLLGRGAWLQARDSEARTALHLAAYDDCLAVLQALLEYAQPSDIDAVDGRGNTALQIVCGGAMRENSVEIVKLLMDKNANPNKNEENNQPAWRMARDKPELQQVFRKYIPQLMDCEEDIKSEPEDEYESADEGETMESCLPELSLYVDEVSKVLDASGGWRELAQRLQRDSLLSWYSASPSPTRKLLTYLKDCDDDITSKSLALLLEDMGQKEAASVIRRYIS</sequence>
<dbReference type="InterPro" id="IPR011029">
    <property type="entry name" value="DEATH-like_dom_sf"/>
</dbReference>
<evidence type="ECO:0000256" key="1">
    <source>
        <dbReference type="PROSITE-ProRule" id="PRU00023"/>
    </source>
</evidence>
<dbReference type="PANTHER" id="PTHR24169:SF28">
    <property type="entry name" value="NUCLEAR FACTOR NF-KAPPA-B P110 SUBUNIT"/>
    <property type="match status" value="1"/>
</dbReference>
<dbReference type="SMART" id="SM00248">
    <property type="entry name" value="ANK"/>
    <property type="match status" value="5"/>
</dbReference>
<dbReference type="GO" id="GO:0048935">
    <property type="term" value="P:peripheral nervous system neuron development"/>
    <property type="evidence" value="ECO:0007669"/>
    <property type="project" value="UniProtKB-ARBA"/>
</dbReference>
<dbReference type="GO" id="GO:0045087">
    <property type="term" value="P:innate immune response"/>
    <property type="evidence" value="ECO:0007669"/>
    <property type="project" value="UniProtKB-ARBA"/>
</dbReference>
<dbReference type="EMBL" id="KQ459220">
    <property type="protein sequence ID" value="KPJ02846.1"/>
    <property type="molecule type" value="Genomic_DNA"/>
</dbReference>
<name>A0A194QHC6_PAPXU</name>
<dbReference type="Pfam" id="PF00023">
    <property type="entry name" value="Ank"/>
    <property type="match status" value="2"/>
</dbReference>
<dbReference type="InterPro" id="IPR013783">
    <property type="entry name" value="Ig-like_fold"/>
</dbReference>
<dbReference type="PROSITE" id="PS50254">
    <property type="entry name" value="REL_2"/>
    <property type="match status" value="1"/>
</dbReference>
<dbReference type="InterPro" id="IPR014756">
    <property type="entry name" value="Ig_E-set"/>
</dbReference>
<dbReference type="PRINTS" id="PR00057">
    <property type="entry name" value="NFKBTNSCPFCT"/>
</dbReference>
<proteinExistence type="predicted"/>
<protein>
    <submittedName>
        <fullName evidence="6">Nuclear factor NF-kappa-B p105 subunit</fullName>
    </submittedName>
    <submittedName>
        <fullName evidence="4">Nuclear factor NF-kappa-B p110 subunit</fullName>
    </submittedName>
</protein>
<dbReference type="PROSITE" id="PS50088">
    <property type="entry name" value="ANK_REPEAT"/>
    <property type="match status" value="2"/>
</dbReference>
<feature type="compositionally biased region" description="Low complexity" evidence="2">
    <location>
        <begin position="16"/>
        <end position="30"/>
    </location>
</feature>
<evidence type="ECO:0000313" key="4">
    <source>
        <dbReference type="EMBL" id="KPJ02846.1"/>
    </source>
</evidence>
<dbReference type="InterPro" id="IPR002909">
    <property type="entry name" value="IPT_dom"/>
</dbReference>
<dbReference type="KEGG" id="pxu:106115910"/>
<dbReference type="FunFam" id="2.60.40.10:FF:000046">
    <property type="entry name" value="Nuclear factor NF-kappa-B p105 subunit"/>
    <property type="match status" value="1"/>
</dbReference>
<evidence type="ECO:0000313" key="5">
    <source>
        <dbReference type="Proteomes" id="UP000053268"/>
    </source>
</evidence>
<dbReference type="GO" id="GO:0001228">
    <property type="term" value="F:DNA-binding transcription activator activity, RNA polymerase II-specific"/>
    <property type="evidence" value="ECO:0007669"/>
    <property type="project" value="UniProtKB-ARBA"/>
</dbReference>
<dbReference type="InterPro" id="IPR037059">
    <property type="entry name" value="RHD_DNA_bind_dom_sf"/>
</dbReference>
<dbReference type="GO" id="GO:0005737">
    <property type="term" value="C:cytoplasm"/>
    <property type="evidence" value="ECO:0007669"/>
    <property type="project" value="InterPro"/>
</dbReference>
<dbReference type="GeneID" id="106115910"/>
<dbReference type="InterPro" id="IPR008967">
    <property type="entry name" value="p53-like_TF_DNA-bd_sf"/>
</dbReference>
<dbReference type="InterPro" id="IPR002110">
    <property type="entry name" value="Ankyrin_rpt"/>
</dbReference>
<dbReference type="RefSeq" id="XP_013165008.1">
    <property type="nucleotide sequence ID" value="XM_013309554.1"/>
</dbReference>
<dbReference type="Pfam" id="PF16179">
    <property type="entry name" value="RHD_dimer"/>
    <property type="match status" value="1"/>
</dbReference>
<dbReference type="PANTHER" id="PTHR24169">
    <property type="entry name" value="NUCLEAR FACTOR NF-KAPPA-B PROTEIN"/>
    <property type="match status" value="1"/>
</dbReference>
<feature type="compositionally biased region" description="Polar residues" evidence="2">
    <location>
        <begin position="1"/>
        <end position="15"/>
    </location>
</feature>
<dbReference type="InterPro" id="IPR011539">
    <property type="entry name" value="RHD_DNA_bind_dom"/>
</dbReference>
<dbReference type="InterPro" id="IPR000451">
    <property type="entry name" value="NFkB/Dor"/>
</dbReference>
<evidence type="ECO:0000256" key="2">
    <source>
        <dbReference type="SAM" id="MobiDB-lite"/>
    </source>
</evidence>
<dbReference type="Pfam" id="PF00554">
    <property type="entry name" value="RHD_DNA_bind"/>
    <property type="match status" value="1"/>
</dbReference>
<dbReference type="CDD" id="cd01177">
    <property type="entry name" value="IPT_NFkappaB"/>
    <property type="match status" value="1"/>
</dbReference>
<dbReference type="AlphaFoldDB" id="A0A194QHC6"/>
<dbReference type="SMART" id="SM00429">
    <property type="entry name" value="IPT"/>
    <property type="match status" value="1"/>
</dbReference>
<dbReference type="GO" id="GO:0007249">
    <property type="term" value="P:canonical NF-kappaB signal transduction"/>
    <property type="evidence" value="ECO:0007669"/>
    <property type="project" value="UniProtKB-ARBA"/>
</dbReference>
<dbReference type="InterPro" id="IPR036770">
    <property type="entry name" value="Ankyrin_rpt-contain_sf"/>
</dbReference>
<feature type="region of interest" description="Disordered" evidence="2">
    <location>
        <begin position="1"/>
        <end position="30"/>
    </location>
</feature>
<dbReference type="OrthoDB" id="10254686at2759"/>
<dbReference type="CTD" id="5966"/>
<dbReference type="InterPro" id="IPR033926">
    <property type="entry name" value="IPT_NFkappaB"/>
</dbReference>
<dbReference type="Gene3D" id="1.10.533.10">
    <property type="entry name" value="Death Domain, Fas"/>
    <property type="match status" value="1"/>
</dbReference>